<name>A0A949JBH8_9ACTN</name>
<sequence>MQSERQLKSSAVRSIDGHVNATHSQETLLKSKVLFEPPPSGVSVKPPRHGSRLRRTTAGLALVATAASFGLAGAPAAHAEERPPFYEPPVELPTTNGELIRSEPSTYYLDPLKAIKVDADVHRLMYRTTDGNGEGIAVTGTVITPRKAWKGDGERPLISYAAGTQGIGDHCAPSRQLSNGTEYEGIFIKGLIARGYAVVMTDYEGLGTPGDHTYINREVSGNAVLDVVRAAQSLPEANLPANGPVAITGYSQGGGAAAAAAELAPEYAPELDIKGAAVGAVPSELSTVAENLDRGLYSAFLGYAIVGLAAGHDIDTDEYLNDKGRDYLTKVKQACTIEAVATLGLRDSRKLTANGEPITEYLKEPQWKAIVDEQKIGERKPEVPVLINHSRLDDVIPFKLGKELKADWCAKGATVEFKPNLGPTHIGGAIASFPRTFLWLEGVLKDKPAPSNC</sequence>
<feature type="compositionally biased region" description="Polar residues" evidence="1">
    <location>
        <begin position="1"/>
        <end position="12"/>
    </location>
</feature>
<feature type="region of interest" description="Disordered" evidence="1">
    <location>
        <begin position="1"/>
        <end position="51"/>
    </location>
</feature>
<evidence type="ECO:0000313" key="2">
    <source>
        <dbReference type="EMBL" id="MBU7597023.1"/>
    </source>
</evidence>
<comment type="caution">
    <text evidence="2">The sequence shown here is derived from an EMBL/GenBank/DDBJ whole genome shotgun (WGS) entry which is preliminary data.</text>
</comment>
<dbReference type="Gene3D" id="1.10.260.130">
    <property type="match status" value="1"/>
</dbReference>
<gene>
    <name evidence="2" type="ORF">JGS22_005075</name>
</gene>
<dbReference type="Gene3D" id="3.40.50.1820">
    <property type="entry name" value="alpha/beta hydrolase"/>
    <property type="match status" value="1"/>
</dbReference>
<dbReference type="AlphaFoldDB" id="A0A949JBH8"/>
<dbReference type="EMBL" id="JAELVF020000001">
    <property type="protein sequence ID" value="MBU7597023.1"/>
    <property type="molecule type" value="Genomic_DNA"/>
</dbReference>
<evidence type="ECO:0000256" key="1">
    <source>
        <dbReference type="SAM" id="MobiDB-lite"/>
    </source>
</evidence>
<dbReference type="InterPro" id="IPR029058">
    <property type="entry name" value="AB_hydrolase_fold"/>
</dbReference>
<dbReference type="PIRSF" id="PIRSF029171">
    <property type="entry name" value="Esterase_LipA"/>
    <property type="match status" value="1"/>
</dbReference>
<dbReference type="PANTHER" id="PTHR34853:SF1">
    <property type="entry name" value="LIPASE 5"/>
    <property type="match status" value="1"/>
</dbReference>
<evidence type="ECO:0000313" key="3">
    <source>
        <dbReference type="Proteomes" id="UP000694501"/>
    </source>
</evidence>
<reference evidence="2" key="1">
    <citation type="submission" date="2021-06" db="EMBL/GenBank/DDBJ databases">
        <title>Sequencing of actinobacteria type strains.</title>
        <authorList>
            <person name="Nguyen G.-S."/>
            <person name="Wentzel A."/>
        </authorList>
    </citation>
    <scope>NUCLEOTIDE SEQUENCE</scope>
    <source>
        <strain evidence="2">P38-E01</strain>
    </source>
</reference>
<keyword evidence="3" id="KW-1185">Reference proteome</keyword>
<dbReference type="InterPro" id="IPR005152">
    <property type="entry name" value="Lipase_secreted"/>
</dbReference>
<dbReference type="GO" id="GO:0016042">
    <property type="term" value="P:lipid catabolic process"/>
    <property type="evidence" value="ECO:0007669"/>
    <property type="project" value="InterPro"/>
</dbReference>
<dbReference type="PANTHER" id="PTHR34853">
    <property type="match status" value="1"/>
</dbReference>
<accession>A0A949JBH8</accession>
<dbReference type="GO" id="GO:0004806">
    <property type="term" value="F:triacylglycerol lipase activity"/>
    <property type="evidence" value="ECO:0007669"/>
    <property type="project" value="InterPro"/>
</dbReference>
<organism evidence="2 3">
    <name type="scientific">Streptomyces tardus</name>
    <dbReference type="NCBI Taxonomy" id="2780544"/>
    <lineage>
        <taxon>Bacteria</taxon>
        <taxon>Bacillati</taxon>
        <taxon>Actinomycetota</taxon>
        <taxon>Actinomycetes</taxon>
        <taxon>Kitasatosporales</taxon>
        <taxon>Streptomycetaceae</taxon>
        <taxon>Streptomyces</taxon>
    </lineage>
</organism>
<protein>
    <submittedName>
        <fullName evidence="2">Lipase family protein</fullName>
    </submittedName>
</protein>
<dbReference type="Proteomes" id="UP000694501">
    <property type="component" value="Unassembled WGS sequence"/>
</dbReference>
<dbReference type="Pfam" id="PF03583">
    <property type="entry name" value="LIP"/>
    <property type="match status" value="1"/>
</dbReference>
<proteinExistence type="predicted"/>
<dbReference type="SUPFAM" id="SSF53474">
    <property type="entry name" value="alpha/beta-Hydrolases"/>
    <property type="match status" value="1"/>
</dbReference>